<comment type="caution">
    <text evidence="2">The sequence shown here is derived from an EMBL/GenBank/DDBJ whole genome shotgun (WGS) entry which is preliminary data.</text>
</comment>
<dbReference type="PANTHER" id="PTHR33164">
    <property type="entry name" value="TRANSCRIPTIONAL REGULATOR, MARR FAMILY"/>
    <property type="match status" value="1"/>
</dbReference>
<dbReference type="eggNOG" id="COG1846">
    <property type="taxonomic scope" value="Bacteria"/>
</dbReference>
<evidence type="ECO:0000313" key="3">
    <source>
        <dbReference type="Proteomes" id="UP000031419"/>
    </source>
</evidence>
<dbReference type="AlphaFoldDB" id="A0A073AU35"/>
<proteinExistence type="predicted"/>
<dbReference type="InterPro" id="IPR036388">
    <property type="entry name" value="WH-like_DNA-bd_sf"/>
</dbReference>
<dbReference type="InterPro" id="IPR039422">
    <property type="entry name" value="MarR/SlyA-like"/>
</dbReference>
<name>A0A073AU35_9PSEU</name>
<dbReference type="GO" id="GO:0003700">
    <property type="term" value="F:DNA-binding transcription factor activity"/>
    <property type="evidence" value="ECO:0007669"/>
    <property type="project" value="InterPro"/>
</dbReference>
<keyword evidence="3" id="KW-1185">Reference proteome</keyword>
<dbReference type="InterPro" id="IPR000835">
    <property type="entry name" value="HTH_MarR-typ"/>
</dbReference>
<dbReference type="EMBL" id="JNVU01000039">
    <property type="protein sequence ID" value="KEI43298.1"/>
    <property type="molecule type" value="Genomic_DNA"/>
</dbReference>
<protein>
    <submittedName>
        <fullName evidence="2">MarR family transcriptional regulator</fullName>
    </submittedName>
</protein>
<dbReference type="Pfam" id="PF12802">
    <property type="entry name" value="MarR_2"/>
    <property type="match status" value="1"/>
</dbReference>
<dbReference type="Gene3D" id="1.10.10.10">
    <property type="entry name" value="Winged helix-like DNA-binding domain superfamily/Winged helix DNA-binding domain"/>
    <property type="match status" value="1"/>
</dbReference>
<dbReference type="Proteomes" id="UP000031419">
    <property type="component" value="Unassembled WGS sequence"/>
</dbReference>
<organism evidence="2 3">
    <name type="scientific">Saccharopolyspora rectivirgula</name>
    <dbReference type="NCBI Taxonomy" id="28042"/>
    <lineage>
        <taxon>Bacteria</taxon>
        <taxon>Bacillati</taxon>
        <taxon>Actinomycetota</taxon>
        <taxon>Actinomycetes</taxon>
        <taxon>Pseudonocardiales</taxon>
        <taxon>Pseudonocardiaceae</taxon>
        <taxon>Saccharopolyspora</taxon>
    </lineage>
</organism>
<dbReference type="PROSITE" id="PS50995">
    <property type="entry name" value="HTH_MARR_2"/>
    <property type="match status" value="1"/>
</dbReference>
<accession>A0A073AU35</accession>
<dbReference type="SMART" id="SM00347">
    <property type="entry name" value="HTH_MARR"/>
    <property type="match status" value="1"/>
</dbReference>
<sequence length="160" mass="17757">MRSVIIVIVTATGAGRLPTRSELQAYRSFLRAYAHVTRCLEGELVAKQKLTLPAFDVLEALSEAPGKRMRMAELAEVVLLSRSGMTRLIERLERLGLVRRERDDSDGRGVQAVLTESGERRLNMAAATHRNGVARYFLSAAEGELDSLMRTCQRLAARGE</sequence>
<gene>
    <name evidence="2" type="ORF">GU90_16115</name>
</gene>
<evidence type="ECO:0000259" key="1">
    <source>
        <dbReference type="PROSITE" id="PS50995"/>
    </source>
</evidence>
<dbReference type="PRINTS" id="PR00598">
    <property type="entry name" value="HTHMARR"/>
</dbReference>
<dbReference type="GO" id="GO:0006950">
    <property type="term" value="P:response to stress"/>
    <property type="evidence" value="ECO:0007669"/>
    <property type="project" value="TreeGrafter"/>
</dbReference>
<dbReference type="PANTHER" id="PTHR33164:SF99">
    <property type="entry name" value="MARR FAMILY REGULATORY PROTEIN"/>
    <property type="match status" value="1"/>
</dbReference>
<evidence type="ECO:0000313" key="2">
    <source>
        <dbReference type="EMBL" id="KEI43298.1"/>
    </source>
</evidence>
<dbReference type="SUPFAM" id="SSF46785">
    <property type="entry name" value="Winged helix' DNA-binding domain"/>
    <property type="match status" value="1"/>
</dbReference>
<reference evidence="2 3" key="1">
    <citation type="submission" date="2014-06" db="EMBL/GenBank/DDBJ databases">
        <title>Saccharopolyspora rectivirgula DSM-43113 Genome sequencing.</title>
        <authorList>
            <person name="Barrera C."/>
            <person name="Millon L."/>
            <person name="Rognon B."/>
            <person name="Zaugg C."/>
            <person name="Monod M."/>
        </authorList>
    </citation>
    <scope>NUCLEOTIDE SEQUENCE [LARGE SCALE GENOMIC DNA]</scope>
    <source>
        <strain evidence="2 3">DSM 43113</strain>
    </source>
</reference>
<dbReference type="InterPro" id="IPR036390">
    <property type="entry name" value="WH_DNA-bd_sf"/>
</dbReference>
<feature type="domain" description="HTH marR-type" evidence="1">
    <location>
        <begin position="22"/>
        <end position="157"/>
    </location>
</feature>